<feature type="compositionally biased region" description="Polar residues" evidence="1">
    <location>
        <begin position="66"/>
        <end position="85"/>
    </location>
</feature>
<name>A0A915EIP3_9BILA</name>
<evidence type="ECO:0000256" key="2">
    <source>
        <dbReference type="SAM" id="SignalP"/>
    </source>
</evidence>
<evidence type="ECO:0000313" key="4">
    <source>
        <dbReference type="WBParaSite" id="jg7099"/>
    </source>
</evidence>
<dbReference type="AlphaFoldDB" id="A0A915EIP3"/>
<proteinExistence type="predicted"/>
<feature type="chain" id="PRO_5037159160" evidence="2">
    <location>
        <begin position="23"/>
        <end position="147"/>
    </location>
</feature>
<feature type="compositionally biased region" description="Low complexity" evidence="1">
    <location>
        <begin position="106"/>
        <end position="117"/>
    </location>
</feature>
<dbReference type="Proteomes" id="UP000887574">
    <property type="component" value="Unplaced"/>
</dbReference>
<feature type="region of interest" description="Disordered" evidence="1">
    <location>
        <begin position="40"/>
        <end position="119"/>
    </location>
</feature>
<sequence>MLILQLILYMLLLLLLPETSLVDSIATTYSKNQRSIVGPLLGTQTQTHLPSSRDKNGESASMVGSKASQHNTMQAQFSGSSNFLNKNAIDSEREGEGQEMWGARKPSVPGGPAPSSAMNQQTDEQRLLYFLLRQYERAVRLLRMQVM</sequence>
<accession>A0A915EIP3</accession>
<feature type="signal peptide" evidence="2">
    <location>
        <begin position="1"/>
        <end position="22"/>
    </location>
</feature>
<evidence type="ECO:0000313" key="3">
    <source>
        <dbReference type="Proteomes" id="UP000887574"/>
    </source>
</evidence>
<keyword evidence="2" id="KW-0732">Signal</keyword>
<keyword evidence="3" id="KW-1185">Reference proteome</keyword>
<organism evidence="3 4">
    <name type="scientific">Ditylenchus dipsaci</name>
    <dbReference type="NCBI Taxonomy" id="166011"/>
    <lineage>
        <taxon>Eukaryota</taxon>
        <taxon>Metazoa</taxon>
        <taxon>Ecdysozoa</taxon>
        <taxon>Nematoda</taxon>
        <taxon>Chromadorea</taxon>
        <taxon>Rhabditida</taxon>
        <taxon>Tylenchina</taxon>
        <taxon>Tylenchomorpha</taxon>
        <taxon>Sphaerularioidea</taxon>
        <taxon>Anguinidae</taxon>
        <taxon>Anguininae</taxon>
        <taxon>Ditylenchus</taxon>
    </lineage>
</organism>
<reference evidence="4" key="1">
    <citation type="submission" date="2022-11" db="UniProtKB">
        <authorList>
            <consortium name="WormBaseParasite"/>
        </authorList>
    </citation>
    <scope>IDENTIFICATION</scope>
</reference>
<protein>
    <submittedName>
        <fullName evidence="4">Uncharacterized protein</fullName>
    </submittedName>
</protein>
<evidence type="ECO:0000256" key="1">
    <source>
        <dbReference type="SAM" id="MobiDB-lite"/>
    </source>
</evidence>
<dbReference type="WBParaSite" id="jg7099">
    <property type="protein sequence ID" value="jg7099"/>
    <property type="gene ID" value="jg7099"/>
</dbReference>